<feature type="binding site" evidence="2">
    <location>
        <position position="169"/>
    </location>
    <ligand>
        <name>ATP</name>
        <dbReference type="ChEBI" id="CHEBI:30616"/>
    </ligand>
</feature>
<gene>
    <name evidence="4" type="ORF">NAPIS_ORF01045</name>
</gene>
<dbReference type="GO" id="GO:0103016">
    <property type="term" value="F:tRNA-uridine 2-sulfurtransferase activity"/>
    <property type="evidence" value="ECO:0007669"/>
    <property type="project" value="EnsemblFungi"/>
</dbReference>
<dbReference type="PANTHER" id="PTHR11807:SF12">
    <property type="entry name" value="CYTOPLASMIC TRNA 2-THIOLATION PROTEIN 1"/>
    <property type="match status" value="1"/>
</dbReference>
<dbReference type="InterPro" id="IPR011063">
    <property type="entry name" value="TilS/TtcA_N"/>
</dbReference>
<feature type="binding site" evidence="2">
    <location>
        <position position="86"/>
    </location>
    <ligand>
        <name>ATP</name>
        <dbReference type="ChEBI" id="CHEBI:30616"/>
    </ligand>
</feature>
<evidence type="ECO:0000259" key="3">
    <source>
        <dbReference type="Pfam" id="PF01171"/>
    </source>
</evidence>
<keyword evidence="4" id="KW-0378">Hydrolase</keyword>
<dbReference type="SUPFAM" id="SSF52402">
    <property type="entry name" value="Adenine nucleotide alpha hydrolases-like"/>
    <property type="match status" value="1"/>
</dbReference>
<dbReference type="GO" id="GO:0016779">
    <property type="term" value="F:nucleotidyltransferase activity"/>
    <property type="evidence" value="ECO:0007669"/>
    <property type="project" value="EnsemblFungi"/>
</dbReference>
<keyword evidence="2" id="KW-0547">Nucleotide-binding</keyword>
<dbReference type="InterPro" id="IPR056369">
    <property type="entry name" value="CTU1-like_ATP-bd"/>
</dbReference>
<dbReference type="GO" id="GO:0005739">
    <property type="term" value="C:mitochondrion"/>
    <property type="evidence" value="ECO:0007669"/>
    <property type="project" value="TreeGrafter"/>
</dbReference>
<dbReference type="GO" id="GO:0000049">
    <property type="term" value="F:tRNA binding"/>
    <property type="evidence" value="ECO:0007669"/>
    <property type="project" value="EnsemblFungi"/>
</dbReference>
<dbReference type="GO" id="GO:0005777">
    <property type="term" value="C:peroxisome"/>
    <property type="evidence" value="ECO:0007669"/>
    <property type="project" value="EnsemblFungi"/>
</dbReference>
<accession>T0L1H7</accession>
<dbReference type="PROSITE" id="PS01263">
    <property type="entry name" value="UPF0021"/>
    <property type="match status" value="1"/>
</dbReference>
<dbReference type="GO" id="GO:0005524">
    <property type="term" value="F:ATP binding"/>
    <property type="evidence" value="ECO:0007669"/>
    <property type="project" value="UniProtKB-KW"/>
</dbReference>
<evidence type="ECO:0000256" key="2">
    <source>
        <dbReference type="PIRSR" id="PIRSR004976-51"/>
    </source>
</evidence>
<dbReference type="InterPro" id="IPR014729">
    <property type="entry name" value="Rossmann-like_a/b/a_fold"/>
</dbReference>
<dbReference type="VEuPathDB" id="MicrosporidiaDB:NAPIS_ORF01045"/>
<dbReference type="GO" id="GO:0002143">
    <property type="term" value="P:tRNA wobble position uridine thiolation"/>
    <property type="evidence" value="ECO:0007669"/>
    <property type="project" value="EnsemblFungi"/>
</dbReference>
<dbReference type="Gene3D" id="3.40.50.620">
    <property type="entry name" value="HUPs"/>
    <property type="match status" value="1"/>
</dbReference>
<dbReference type="PIRSF" id="PIRSF004976">
    <property type="entry name" value="ATPase_YdaO"/>
    <property type="match status" value="1"/>
</dbReference>
<dbReference type="InterPro" id="IPR020554">
    <property type="entry name" value="UPF0021_CS"/>
</dbReference>
<dbReference type="Proteomes" id="UP000053780">
    <property type="component" value="Unassembled WGS sequence"/>
</dbReference>
<sequence length="310" mass="35513">MSCDTCKKDKAIILRSKNKTKVCKSCFFNHFEEDIHDTIISSKMFKEDMTVGIGISGGKDSTVLAFVLEKLNKQYNYKLKLVLLCVDEGIEGYRDFSINTVLENAKDLKLNLKIVSFDDMFKINMDSIVKNVGTKSNCTYCGIFRRQALEEAARKFKVDIIVTGHNADDMAETVLLNLIRGDYNRLIRCTQPVTNKQLINNDFCLSLPRAKPFKYTYQKEIVLYAFHKKLNYFSTECTYAPESSRGYVRNFLKELEKIDSSIILKIIKCGDMFQNTKENAFNVFKCINCSHPTSSKNKICKGCSLIELLK</sequence>
<keyword evidence="2" id="KW-0067">ATP-binding</keyword>
<dbReference type="PANTHER" id="PTHR11807">
    <property type="entry name" value="ATPASES OF THE PP SUPERFAMILY-RELATED"/>
    <property type="match status" value="1"/>
</dbReference>
<keyword evidence="1" id="KW-0808">Transferase</keyword>
<reference evidence="4 5" key="1">
    <citation type="journal article" date="2013" name="BMC Genomics">
        <title>Genome sequencing and comparative genomics of honey bee microsporidia, Nosema apis reveal novel insights into host-parasite interactions.</title>
        <authorList>
            <person name="Chen Yp."/>
            <person name="Pettis J.S."/>
            <person name="Zhao Y."/>
            <person name="Liu X."/>
            <person name="Tallon L.J."/>
            <person name="Sadzewicz L.D."/>
            <person name="Li R."/>
            <person name="Zheng H."/>
            <person name="Huang S."/>
            <person name="Zhang X."/>
            <person name="Hamilton M.C."/>
            <person name="Pernal S.F."/>
            <person name="Melathopoulos A.P."/>
            <person name="Yan X."/>
            <person name="Evans J.D."/>
        </authorList>
    </citation>
    <scope>NUCLEOTIDE SEQUENCE [LARGE SCALE GENOMIC DNA]</scope>
    <source>
        <strain evidence="4 5">BRL 01</strain>
    </source>
</reference>
<name>T0L1H7_9MICR</name>
<feature type="binding site" evidence="2">
    <location>
        <position position="164"/>
    </location>
    <ligand>
        <name>ATP</name>
        <dbReference type="ChEBI" id="CHEBI:30616"/>
    </ligand>
</feature>
<dbReference type="GO" id="GO:0016787">
    <property type="term" value="F:hydrolase activity"/>
    <property type="evidence" value="ECO:0007669"/>
    <property type="project" value="UniProtKB-KW"/>
</dbReference>
<dbReference type="AlphaFoldDB" id="T0L1H7"/>
<feature type="binding site" evidence="2">
    <location>
        <begin position="54"/>
        <end position="56"/>
    </location>
    <ligand>
        <name>ATP</name>
        <dbReference type="ChEBI" id="CHEBI:30616"/>
    </ligand>
</feature>
<dbReference type="GO" id="GO:0032447">
    <property type="term" value="P:protein urmylation"/>
    <property type="evidence" value="ECO:0007669"/>
    <property type="project" value="EnsemblFungi"/>
</dbReference>
<evidence type="ECO:0000313" key="5">
    <source>
        <dbReference type="Proteomes" id="UP000053780"/>
    </source>
</evidence>
<keyword evidence="5" id="KW-1185">Reference proteome</keyword>
<dbReference type="HOGENOM" id="CLU_026481_1_2_1"/>
<feature type="domain" description="tRNA(Ile)-lysidine/2-thiocytidine synthase N-terminal" evidence="3">
    <location>
        <begin position="51"/>
        <end position="250"/>
    </location>
</feature>
<dbReference type="EMBL" id="KE647144">
    <property type="protein sequence ID" value="EQB61392.1"/>
    <property type="molecule type" value="Genomic_DNA"/>
</dbReference>
<dbReference type="InterPro" id="IPR035107">
    <property type="entry name" value="tRNA_thiolation_TtcA_Ctu1"/>
</dbReference>
<dbReference type="CDD" id="cd01713">
    <property type="entry name" value="CTU1-like"/>
    <property type="match status" value="1"/>
</dbReference>
<dbReference type="GO" id="GO:0002144">
    <property type="term" value="C:cytosolic tRNA wobble base thiouridylase complex"/>
    <property type="evidence" value="ECO:0007669"/>
    <property type="project" value="EnsemblFungi"/>
</dbReference>
<feature type="binding site" evidence="2">
    <location>
        <position position="60"/>
    </location>
    <ligand>
        <name>ATP</name>
        <dbReference type="ChEBI" id="CHEBI:30616"/>
    </ligand>
</feature>
<protein>
    <submittedName>
        <fullName evidence="4">Adenine nucleotide alpha hydrolase</fullName>
    </submittedName>
</protein>
<evidence type="ECO:0000313" key="4">
    <source>
        <dbReference type="EMBL" id="EQB61392.1"/>
    </source>
</evidence>
<evidence type="ECO:0000256" key="1">
    <source>
        <dbReference type="ARBA" id="ARBA00022679"/>
    </source>
</evidence>
<proteinExistence type="predicted"/>
<dbReference type="OrthoDB" id="198857at2759"/>
<dbReference type="Pfam" id="PF01171">
    <property type="entry name" value="ATP_bind_3"/>
    <property type="match status" value="1"/>
</dbReference>
<organism evidence="4 5">
    <name type="scientific">Vairimorpha apis BRL 01</name>
    <dbReference type="NCBI Taxonomy" id="1037528"/>
    <lineage>
        <taxon>Eukaryota</taxon>
        <taxon>Fungi</taxon>
        <taxon>Fungi incertae sedis</taxon>
        <taxon>Microsporidia</taxon>
        <taxon>Nosematidae</taxon>
        <taxon>Vairimorpha</taxon>
    </lineage>
</organism>